<dbReference type="Gene3D" id="1.10.600.10">
    <property type="entry name" value="Farnesyl Diphosphate Synthase"/>
    <property type="match status" value="1"/>
</dbReference>
<dbReference type="OrthoDB" id="2998174at2759"/>
<reference evidence="3 4" key="1">
    <citation type="journal article" date="2020" name="ISME J.">
        <title>Uncovering the hidden diversity of litter-decomposition mechanisms in mushroom-forming fungi.</title>
        <authorList>
            <person name="Floudas D."/>
            <person name="Bentzer J."/>
            <person name="Ahren D."/>
            <person name="Johansson T."/>
            <person name="Persson P."/>
            <person name="Tunlid A."/>
        </authorList>
    </citation>
    <scope>NUCLEOTIDE SEQUENCE [LARGE SCALE GENOMIC DNA]</scope>
    <source>
        <strain evidence="3 4">CBS 291.85</strain>
    </source>
</reference>
<protein>
    <recommendedName>
        <fullName evidence="5">Terpenoid synthase</fullName>
    </recommendedName>
</protein>
<dbReference type="EMBL" id="JAACJM010000254">
    <property type="protein sequence ID" value="KAF5334709.1"/>
    <property type="molecule type" value="Genomic_DNA"/>
</dbReference>
<keyword evidence="4" id="KW-1185">Reference proteome</keyword>
<keyword evidence="2" id="KW-0456">Lyase</keyword>
<dbReference type="InterPro" id="IPR008949">
    <property type="entry name" value="Isoprenoid_synthase_dom_sf"/>
</dbReference>
<dbReference type="SUPFAM" id="SSF48576">
    <property type="entry name" value="Terpenoid synthases"/>
    <property type="match status" value="1"/>
</dbReference>
<evidence type="ECO:0000256" key="2">
    <source>
        <dbReference type="ARBA" id="ARBA00023239"/>
    </source>
</evidence>
<organism evidence="3 4">
    <name type="scientific">Tetrapyrgos nigripes</name>
    <dbReference type="NCBI Taxonomy" id="182062"/>
    <lineage>
        <taxon>Eukaryota</taxon>
        <taxon>Fungi</taxon>
        <taxon>Dikarya</taxon>
        <taxon>Basidiomycota</taxon>
        <taxon>Agaricomycotina</taxon>
        <taxon>Agaricomycetes</taxon>
        <taxon>Agaricomycetidae</taxon>
        <taxon>Agaricales</taxon>
        <taxon>Marasmiineae</taxon>
        <taxon>Marasmiaceae</taxon>
        <taxon>Tetrapyrgos</taxon>
    </lineage>
</organism>
<dbReference type="Pfam" id="PF06330">
    <property type="entry name" value="TRI5"/>
    <property type="match status" value="1"/>
</dbReference>
<accession>A0A8H5FFC0</accession>
<gene>
    <name evidence="3" type="ORF">D9758_017247</name>
</gene>
<dbReference type="Proteomes" id="UP000559256">
    <property type="component" value="Unassembled WGS sequence"/>
</dbReference>
<evidence type="ECO:0000256" key="1">
    <source>
        <dbReference type="ARBA" id="ARBA00007946"/>
    </source>
</evidence>
<evidence type="ECO:0000313" key="3">
    <source>
        <dbReference type="EMBL" id="KAF5334709.1"/>
    </source>
</evidence>
<sequence>MGLPVITKSNFSEVQAIYRSFLDRAGFTFPGPSTEADTKLYKLAIEESIRMGIPHPEHGISAFAGDDIPDTNEHLSSQKKLKAYFGPILFSGVQITTTAYGHLDDNPHLQMIVAIFTAFAIYMDEAHQLGADAQEDVDRFQERFLSGERHTDPVLQAGDVLLKELYQCFGRIQANCIIAAALNMSTSVILEATEIEVTEPSYAEFYRRMSGVTDAYSFFVFPSNRSINLSDFIQTVPEIGVFLNHTNDILSFYKEEKAGEDVNYISLLAKSQGISKIDSLRLAVEKVIVAHENIIRVLGCNQEALDCYRSFSQGYMAYHVYGERYKLNELGF</sequence>
<dbReference type="AlphaFoldDB" id="A0A8H5FFC0"/>
<proteinExistence type="inferred from homology"/>
<comment type="caution">
    <text evidence="3">The sequence shown here is derived from an EMBL/GenBank/DDBJ whole genome shotgun (WGS) entry which is preliminary data.</text>
</comment>
<evidence type="ECO:0000313" key="4">
    <source>
        <dbReference type="Proteomes" id="UP000559256"/>
    </source>
</evidence>
<evidence type="ECO:0008006" key="5">
    <source>
        <dbReference type="Google" id="ProtNLM"/>
    </source>
</evidence>
<comment type="similarity">
    <text evidence="1">Belongs to the trichodiene synthase family.</text>
</comment>
<dbReference type="InterPro" id="IPR024652">
    <property type="entry name" value="Trichodiene_synth"/>
</dbReference>
<dbReference type="GO" id="GO:0016838">
    <property type="term" value="F:carbon-oxygen lyase activity, acting on phosphates"/>
    <property type="evidence" value="ECO:0007669"/>
    <property type="project" value="InterPro"/>
</dbReference>
<name>A0A8H5FFC0_9AGAR</name>